<accession>A0A7D5M1Y3</accession>
<evidence type="ECO:0000313" key="2">
    <source>
        <dbReference type="Proteomes" id="UP000509441"/>
    </source>
</evidence>
<dbReference type="KEGG" id="nox:C5F49_06195"/>
<dbReference type="AlphaFoldDB" id="A0A7D5M1Y3"/>
<evidence type="ECO:0000313" key="1">
    <source>
        <dbReference type="EMBL" id="QLH04953.1"/>
    </source>
</evidence>
<dbReference type="EMBL" id="CP026994">
    <property type="protein sequence ID" value="QLH04953.1"/>
    <property type="molecule type" value="Genomic_DNA"/>
</dbReference>
<keyword evidence="2" id="KW-1185">Reference proteome</keyword>
<reference evidence="1 2" key="1">
    <citation type="submission" date="2018-02" db="EMBL/GenBank/DDBJ databases">
        <title>Complete genome of Nitrosopumilus oxyclinae HCE1.</title>
        <authorList>
            <person name="Qin W."/>
            <person name="Zheng Y."/>
            <person name="Stahl D.A."/>
        </authorList>
    </citation>
    <scope>NUCLEOTIDE SEQUENCE [LARGE SCALE GENOMIC DNA]</scope>
    <source>
        <strain evidence="1 2">HCE1</strain>
    </source>
</reference>
<organism evidence="1 2">
    <name type="scientific">Nitrosopumilus oxyclinae</name>
    <dbReference type="NCBI Taxonomy" id="1959104"/>
    <lineage>
        <taxon>Archaea</taxon>
        <taxon>Nitrososphaerota</taxon>
        <taxon>Nitrososphaeria</taxon>
        <taxon>Nitrosopumilales</taxon>
        <taxon>Nitrosopumilaceae</taxon>
        <taxon>Nitrosopumilus</taxon>
    </lineage>
</organism>
<gene>
    <name evidence="1" type="ORF">C5F49_06195</name>
</gene>
<dbReference type="Proteomes" id="UP000509441">
    <property type="component" value="Chromosome"/>
</dbReference>
<protein>
    <submittedName>
        <fullName evidence="1">Uncharacterized protein</fullName>
    </submittedName>
</protein>
<proteinExistence type="predicted"/>
<sequence length="201" mass="24064">MQMVSIEYILECMNDEKNYLGDLWQTCLNNKKRFKKSKLKEILKKMELLGHIKKHGYKDDAYYVKHYHYSFEEHIGFINNNIFTYESKINSAIKNLENKKIFLDISKDLSAYKFSKYTKSDYESLLISMTSMFELASSILWTKENSEDKELKKEITKCFKQINEFMDEINRRLLEGRKTQERIVLQREFTGKIPKAGYLKI</sequence>
<dbReference type="OrthoDB" id="2626at2157"/>
<name>A0A7D5M1Y3_9ARCH</name>